<dbReference type="AlphaFoldDB" id="A0AAN6YA39"/>
<evidence type="ECO:0000313" key="2">
    <source>
        <dbReference type="EMBL" id="KAK4212867.1"/>
    </source>
</evidence>
<feature type="compositionally biased region" description="Polar residues" evidence="1">
    <location>
        <begin position="1"/>
        <end position="10"/>
    </location>
</feature>
<reference evidence="2" key="1">
    <citation type="journal article" date="2023" name="Mol. Phylogenet. Evol.">
        <title>Genome-scale phylogeny and comparative genomics of the fungal order Sordariales.</title>
        <authorList>
            <person name="Hensen N."/>
            <person name="Bonometti L."/>
            <person name="Westerberg I."/>
            <person name="Brannstrom I.O."/>
            <person name="Guillou S."/>
            <person name="Cros-Aarteil S."/>
            <person name="Calhoun S."/>
            <person name="Haridas S."/>
            <person name="Kuo A."/>
            <person name="Mondo S."/>
            <person name="Pangilinan J."/>
            <person name="Riley R."/>
            <person name="LaButti K."/>
            <person name="Andreopoulos B."/>
            <person name="Lipzen A."/>
            <person name="Chen C."/>
            <person name="Yan M."/>
            <person name="Daum C."/>
            <person name="Ng V."/>
            <person name="Clum A."/>
            <person name="Steindorff A."/>
            <person name="Ohm R.A."/>
            <person name="Martin F."/>
            <person name="Silar P."/>
            <person name="Natvig D.O."/>
            <person name="Lalanne C."/>
            <person name="Gautier V."/>
            <person name="Ament-Velasquez S.L."/>
            <person name="Kruys A."/>
            <person name="Hutchinson M.I."/>
            <person name="Powell A.J."/>
            <person name="Barry K."/>
            <person name="Miller A.N."/>
            <person name="Grigoriev I.V."/>
            <person name="Debuchy R."/>
            <person name="Gladieux P."/>
            <person name="Hiltunen Thoren M."/>
            <person name="Johannesson H."/>
        </authorList>
    </citation>
    <scope>NUCLEOTIDE SEQUENCE</scope>
    <source>
        <strain evidence="2">PSN293</strain>
    </source>
</reference>
<dbReference type="EMBL" id="MU858119">
    <property type="protein sequence ID" value="KAK4212867.1"/>
    <property type="molecule type" value="Genomic_DNA"/>
</dbReference>
<evidence type="ECO:0000256" key="1">
    <source>
        <dbReference type="SAM" id="MobiDB-lite"/>
    </source>
</evidence>
<feature type="region of interest" description="Disordered" evidence="1">
    <location>
        <begin position="197"/>
        <end position="274"/>
    </location>
</feature>
<comment type="caution">
    <text evidence="2">The sequence shown here is derived from an EMBL/GenBank/DDBJ whole genome shotgun (WGS) entry which is preliminary data.</text>
</comment>
<keyword evidence="3" id="KW-1185">Reference proteome</keyword>
<gene>
    <name evidence="2" type="ORF">QBC37DRAFT_184537</name>
</gene>
<feature type="compositionally biased region" description="Polar residues" evidence="1">
    <location>
        <begin position="57"/>
        <end position="70"/>
    </location>
</feature>
<proteinExistence type="predicted"/>
<protein>
    <submittedName>
        <fullName evidence="2">Uncharacterized protein</fullName>
    </submittedName>
</protein>
<dbReference type="Proteomes" id="UP001301769">
    <property type="component" value="Unassembled WGS sequence"/>
</dbReference>
<feature type="compositionally biased region" description="Basic and acidic residues" evidence="1">
    <location>
        <begin position="212"/>
        <end position="223"/>
    </location>
</feature>
<accession>A0AAN6YA39</accession>
<name>A0AAN6YA39_9PEZI</name>
<feature type="compositionally biased region" description="Basic and acidic residues" evidence="1">
    <location>
        <begin position="16"/>
        <end position="27"/>
    </location>
</feature>
<evidence type="ECO:0000313" key="3">
    <source>
        <dbReference type="Proteomes" id="UP001301769"/>
    </source>
</evidence>
<reference evidence="2" key="2">
    <citation type="submission" date="2023-05" db="EMBL/GenBank/DDBJ databases">
        <authorList>
            <consortium name="Lawrence Berkeley National Laboratory"/>
            <person name="Steindorff A."/>
            <person name="Hensen N."/>
            <person name="Bonometti L."/>
            <person name="Westerberg I."/>
            <person name="Brannstrom I.O."/>
            <person name="Guillou S."/>
            <person name="Cros-Aarteil S."/>
            <person name="Calhoun S."/>
            <person name="Haridas S."/>
            <person name="Kuo A."/>
            <person name="Mondo S."/>
            <person name="Pangilinan J."/>
            <person name="Riley R."/>
            <person name="Labutti K."/>
            <person name="Andreopoulos B."/>
            <person name="Lipzen A."/>
            <person name="Chen C."/>
            <person name="Yanf M."/>
            <person name="Daum C."/>
            <person name="Ng V."/>
            <person name="Clum A."/>
            <person name="Ohm R."/>
            <person name="Martin F."/>
            <person name="Silar P."/>
            <person name="Natvig D."/>
            <person name="Lalanne C."/>
            <person name="Gautier V."/>
            <person name="Ament-Velasquez S.L."/>
            <person name="Kruys A."/>
            <person name="Hutchinson M.I."/>
            <person name="Powell A.J."/>
            <person name="Barry K."/>
            <person name="Miller A.N."/>
            <person name="Grigoriev I.V."/>
            <person name="Debuchy R."/>
            <person name="Gladieux P."/>
            <person name="Thoren M.H."/>
            <person name="Johannesson H."/>
        </authorList>
    </citation>
    <scope>NUCLEOTIDE SEQUENCE</scope>
    <source>
        <strain evidence="2">PSN293</strain>
    </source>
</reference>
<organism evidence="2 3">
    <name type="scientific">Rhypophila decipiens</name>
    <dbReference type="NCBI Taxonomy" id="261697"/>
    <lineage>
        <taxon>Eukaryota</taxon>
        <taxon>Fungi</taxon>
        <taxon>Dikarya</taxon>
        <taxon>Ascomycota</taxon>
        <taxon>Pezizomycotina</taxon>
        <taxon>Sordariomycetes</taxon>
        <taxon>Sordariomycetidae</taxon>
        <taxon>Sordariales</taxon>
        <taxon>Naviculisporaceae</taxon>
        <taxon>Rhypophila</taxon>
    </lineage>
</organism>
<feature type="region of interest" description="Disordered" evidence="1">
    <location>
        <begin position="1"/>
        <end position="88"/>
    </location>
</feature>
<sequence length="274" mass="30565">MRNPDSTTHGCQPRGEYNRVEHTERWELTPSRAFNSEPGRAARLHKPKPQHHMEQSAVRSRQIPSSTSDQPELLGWRAPQQAHEQRSRAIDIGRRDVETRVLSGASGQLFWSRAFATSYSPARWRKKECVEEGMGGKGLGVTDRVARRELLKTDAAVDAGGGQWNCARYKAWVPGVLGRGGAARWSTRLASWMPPRVSPKDAVNGPGACRAARPDVSERRTVPDEGSVGPPAGIRRQRELQICRQQTADSREQRADRGMRNEEQNEGFEGVQGK</sequence>
<feature type="compositionally biased region" description="Basic and acidic residues" evidence="1">
    <location>
        <begin position="249"/>
        <end position="263"/>
    </location>
</feature>